<gene>
    <name evidence="1" type="ordered locus">Marme_1037</name>
</gene>
<dbReference type="KEGG" id="mme:Marme_1037"/>
<protein>
    <recommendedName>
        <fullName evidence="3">DUF3080 domain-containing protein</fullName>
    </recommendedName>
</protein>
<dbReference type="HOGENOM" id="CLU_063848_1_0_6"/>
<organism evidence="1 2">
    <name type="scientific">Marinomonas mediterranea (strain ATCC 700492 / JCM 21426 / NBRC 103028 / MMB-1)</name>
    <dbReference type="NCBI Taxonomy" id="717774"/>
    <lineage>
        <taxon>Bacteria</taxon>
        <taxon>Pseudomonadati</taxon>
        <taxon>Pseudomonadota</taxon>
        <taxon>Gammaproteobacteria</taxon>
        <taxon>Oceanospirillales</taxon>
        <taxon>Oceanospirillaceae</taxon>
        <taxon>Marinomonas</taxon>
    </lineage>
</organism>
<accession>F2JT94</accession>
<proteinExistence type="predicted"/>
<name>F2JT94_MARM1</name>
<dbReference type="eggNOG" id="ENOG502ZCJH">
    <property type="taxonomic scope" value="Bacteria"/>
</dbReference>
<evidence type="ECO:0000313" key="1">
    <source>
        <dbReference type="EMBL" id="ADZ90312.1"/>
    </source>
</evidence>
<dbReference type="RefSeq" id="WP_013660217.1">
    <property type="nucleotide sequence ID" value="NC_015276.1"/>
</dbReference>
<dbReference type="AlphaFoldDB" id="F2JT94"/>
<dbReference type="InterPro" id="IPR021431">
    <property type="entry name" value="DUF3080"/>
</dbReference>
<sequence length="342" mass="38825">MLSFKSVLIVITSFLICSCDDRFRPLEHLVSYHEALARSKLIQLEELETDSHLSLLRLPDLRDRTMPLSKFDIGLLEFLSLQRCDVGLVAGERNSILGRVMPSSQRFLYELKIIKAIEQCTIENESLMTKLQGVVRTKRAELPKAFANAMWSGEEAAGFFSLSNGMISMSPERSQYQALVSTFSELVIIGENLQTLPNLSNKVFEAYLKVMLDSEYGGRLLVTLQVLATRLEYATNAIEAVDVNAANCQAPIAYLKQQFTKYYIKIIQPYMARVNRVAYQVLPNLKELGNVASEEPEALKRFFSQFDENTNTVWGRYKQASIRHAQAWSHLFEQCGISLKTN</sequence>
<dbReference type="PROSITE" id="PS51257">
    <property type="entry name" value="PROKAR_LIPOPROTEIN"/>
    <property type="match status" value="1"/>
</dbReference>
<evidence type="ECO:0000313" key="2">
    <source>
        <dbReference type="Proteomes" id="UP000001062"/>
    </source>
</evidence>
<dbReference type="OrthoDB" id="6997572at2"/>
<keyword evidence="2" id="KW-1185">Reference proteome</keyword>
<dbReference type="Pfam" id="PF11279">
    <property type="entry name" value="DUF3080"/>
    <property type="match status" value="1"/>
</dbReference>
<dbReference type="PATRIC" id="fig|717774.3.peg.1079"/>
<evidence type="ECO:0008006" key="3">
    <source>
        <dbReference type="Google" id="ProtNLM"/>
    </source>
</evidence>
<reference evidence="1 2" key="1">
    <citation type="journal article" date="2012" name="Stand. Genomic Sci.">
        <title>Complete genome sequence of the melanogenic marine bacterium Marinomonas mediterranea type strain (MMB-1(T)).</title>
        <authorList>
            <person name="Lucas-Elio P."/>
            <person name="Goodwin L."/>
            <person name="Woyke T."/>
            <person name="Pitluck S."/>
            <person name="Nolan M."/>
            <person name="Kyrpides N.C."/>
            <person name="Detter J.C."/>
            <person name="Copeland A."/>
            <person name="Teshima H."/>
            <person name="Bruce D."/>
            <person name="Detter C."/>
            <person name="Tapia R."/>
            <person name="Han S."/>
            <person name="Land M.L."/>
            <person name="Ivanova N."/>
            <person name="Mikhailova N."/>
            <person name="Johnston A.W."/>
            <person name="Sanchez-Amat A."/>
        </authorList>
    </citation>
    <scope>NUCLEOTIDE SEQUENCE [LARGE SCALE GENOMIC DNA]</scope>
    <source>
        <strain evidence="2">ATCC 700492 / JCM 21426 / NBRC 103028 / MMB-1</strain>
    </source>
</reference>
<dbReference type="Proteomes" id="UP000001062">
    <property type="component" value="Chromosome"/>
</dbReference>
<dbReference type="STRING" id="717774.Marme_1037"/>
<dbReference type="EMBL" id="CP002583">
    <property type="protein sequence ID" value="ADZ90312.1"/>
    <property type="molecule type" value="Genomic_DNA"/>
</dbReference>